<dbReference type="GO" id="GO:0006355">
    <property type="term" value="P:regulation of DNA-templated transcription"/>
    <property type="evidence" value="ECO:0007669"/>
    <property type="project" value="InterPro"/>
</dbReference>
<feature type="domain" description="Arc-like DNA binding" evidence="1">
    <location>
        <begin position="9"/>
        <end position="50"/>
    </location>
</feature>
<evidence type="ECO:0000259" key="1">
    <source>
        <dbReference type="Pfam" id="PF03869"/>
    </source>
</evidence>
<name>A0A140GWV6_PSEAZ</name>
<dbReference type="InterPro" id="IPR010985">
    <property type="entry name" value="Ribbon_hlx_hlx"/>
</dbReference>
<accession>A0A140GWV6</accession>
<dbReference type="Proteomes" id="UP000070516">
    <property type="component" value="Chromosome"/>
</dbReference>
<dbReference type="AlphaFoldDB" id="A0A140GWV6"/>
<evidence type="ECO:0000313" key="3">
    <source>
        <dbReference type="Proteomes" id="UP000070516"/>
    </source>
</evidence>
<dbReference type="EMBL" id="CP014546">
    <property type="protein sequence ID" value="AMN82800.1"/>
    <property type="molecule type" value="Genomic_DNA"/>
</dbReference>
<dbReference type="Pfam" id="PF03869">
    <property type="entry name" value="Arc"/>
    <property type="match status" value="1"/>
</dbReference>
<proteinExistence type="predicted"/>
<organism evidence="2 3">
    <name type="scientific">Pseudomonas azotoformans</name>
    <dbReference type="NCBI Taxonomy" id="47878"/>
    <lineage>
        <taxon>Bacteria</taxon>
        <taxon>Pseudomonadati</taxon>
        <taxon>Pseudomonadota</taxon>
        <taxon>Gammaproteobacteria</taxon>
        <taxon>Pseudomonadales</taxon>
        <taxon>Pseudomonadaceae</taxon>
        <taxon>Pseudomonas</taxon>
    </lineage>
</organism>
<sequence length="77" mass="8609">MSNPQPRKRDEKFVVRLPAGMRDQIAARASENVRSMNSEFVHRLQATTKLEADLDRALRTIDQLLAITGAERSGDGT</sequence>
<dbReference type="InterPro" id="IPR005569">
    <property type="entry name" value="Arc_DNA-bd_dom"/>
</dbReference>
<gene>
    <name evidence="2" type="ORF">AYR47_31400</name>
</gene>
<dbReference type="GO" id="GO:0003677">
    <property type="term" value="F:DNA binding"/>
    <property type="evidence" value="ECO:0007669"/>
    <property type="project" value="UniProtKB-KW"/>
</dbReference>
<dbReference type="KEGG" id="pazo:AYR47_31400"/>
<protein>
    <submittedName>
        <fullName evidence="2">DNA-binding protein</fullName>
    </submittedName>
</protein>
<dbReference type="SUPFAM" id="SSF47598">
    <property type="entry name" value="Ribbon-helix-helix"/>
    <property type="match status" value="1"/>
</dbReference>
<evidence type="ECO:0000313" key="2">
    <source>
        <dbReference type="EMBL" id="AMN82800.1"/>
    </source>
</evidence>
<dbReference type="InterPro" id="IPR013321">
    <property type="entry name" value="Arc_rbn_hlx_hlx"/>
</dbReference>
<keyword evidence="2" id="KW-0238">DNA-binding</keyword>
<dbReference type="Gene3D" id="1.10.1220.10">
    <property type="entry name" value="Met repressor-like"/>
    <property type="match status" value="1"/>
</dbReference>
<dbReference type="RefSeq" id="WP_061449506.1">
    <property type="nucleotide sequence ID" value="NZ_CP014546.1"/>
</dbReference>
<reference evidence="2 3" key="1">
    <citation type="submission" date="2016-02" db="EMBL/GenBank/DDBJ databases">
        <title>Complete genome sequence of Pseudomonas azotoformans S4.</title>
        <authorList>
            <person name="Fang Y."/>
            <person name="Wu L."/>
            <person name="Feng G."/>
        </authorList>
    </citation>
    <scope>NUCLEOTIDE SEQUENCE [LARGE SCALE GENOMIC DNA]</scope>
    <source>
        <strain evidence="2 3">S4</strain>
    </source>
</reference>